<dbReference type="EC" id="4.1.3.17" evidence="4"/>
<evidence type="ECO:0000256" key="4">
    <source>
        <dbReference type="ARBA" id="ARBA00012213"/>
    </source>
</evidence>
<dbReference type="GO" id="GO:0047443">
    <property type="term" value="F:4-hydroxy-4-methyl-2-oxoglutarate aldolase activity"/>
    <property type="evidence" value="ECO:0007669"/>
    <property type="project" value="UniProtKB-EC"/>
</dbReference>
<dbReference type="GO" id="GO:0042537">
    <property type="term" value="P:benzene-containing compound metabolic process"/>
    <property type="evidence" value="ECO:0007669"/>
    <property type="project" value="UniProtKB-ARBA"/>
</dbReference>
<dbReference type="GO" id="GO:0072329">
    <property type="term" value="P:monocarboxylic acid catabolic process"/>
    <property type="evidence" value="ECO:0007669"/>
    <property type="project" value="UniProtKB-ARBA"/>
</dbReference>
<dbReference type="InterPro" id="IPR036704">
    <property type="entry name" value="RraA/RraA-like_sf"/>
</dbReference>
<feature type="binding site" evidence="9">
    <location>
        <position position="117"/>
    </location>
    <ligand>
        <name>Mg(2+)</name>
        <dbReference type="ChEBI" id="CHEBI:18420"/>
    </ligand>
</feature>
<comment type="cofactor">
    <cofactor evidence="2 9">
        <name>Mg(2+)</name>
        <dbReference type="ChEBI" id="CHEBI:18420"/>
    </cofactor>
</comment>
<dbReference type="RefSeq" id="WP_090075458.1">
    <property type="nucleotide sequence ID" value="NZ_FOVR01000019.1"/>
</dbReference>
<dbReference type="SUPFAM" id="SSF89562">
    <property type="entry name" value="RraA-like"/>
    <property type="match status" value="1"/>
</dbReference>
<evidence type="ECO:0000256" key="7">
    <source>
        <dbReference type="ARBA" id="ARBA00023239"/>
    </source>
</evidence>
<evidence type="ECO:0000256" key="5">
    <source>
        <dbReference type="ARBA" id="ARBA00022723"/>
    </source>
</evidence>
<comment type="catalytic activity">
    <reaction evidence="1">
        <text>4-hydroxy-4-methyl-2-oxoglutarate = 2 pyruvate</text>
        <dbReference type="Rhea" id="RHEA:22748"/>
        <dbReference type="ChEBI" id="CHEBI:15361"/>
        <dbReference type="ChEBI" id="CHEBI:58276"/>
        <dbReference type="EC" id="4.1.3.17"/>
    </reaction>
</comment>
<evidence type="ECO:0000256" key="3">
    <source>
        <dbReference type="ARBA" id="ARBA00011643"/>
    </source>
</evidence>
<gene>
    <name evidence="10" type="ORF">SAMN04488056_11919</name>
</gene>
<dbReference type="STRING" id="655353.SAMN04488056_11919"/>
<sequence>MVHVIKNIKRPDAADIEAISQFTPATLHEAQGRKGALSSKIKPIYNGMTVCGPAITIKSHPGDNMMLQLAISIAKPGDVLVFATDGSSEQGCFGEVLGTWCQARGIAGLVTDSGVRDGPALNNNGFSVFSPGLCIKGTVKETLGYVNRPVSFGGEIINPGDIIVGDDDGLVVVRPEDAKWVAKESRERDDTEAKLMKDLKEGADLLEAVGMDKRALGKGCEFEN</sequence>
<dbReference type="OrthoDB" id="9812532at2"/>
<evidence type="ECO:0000256" key="9">
    <source>
        <dbReference type="PIRSR" id="PIRSR605493-1"/>
    </source>
</evidence>
<dbReference type="AlphaFoldDB" id="A0A1I5M2V0"/>
<evidence type="ECO:0000256" key="8">
    <source>
        <dbReference type="ARBA" id="ARBA00061585"/>
    </source>
</evidence>
<dbReference type="CDD" id="cd16841">
    <property type="entry name" value="RraA_family"/>
    <property type="match status" value="1"/>
</dbReference>
<dbReference type="PANTHER" id="PTHR33254:SF16">
    <property type="entry name" value="BLR3842 PROTEIN"/>
    <property type="match status" value="1"/>
</dbReference>
<evidence type="ECO:0000256" key="1">
    <source>
        <dbReference type="ARBA" id="ARBA00001342"/>
    </source>
</evidence>
<dbReference type="EMBL" id="FOVR01000019">
    <property type="protein sequence ID" value="SFP03968.1"/>
    <property type="molecule type" value="Genomic_DNA"/>
</dbReference>
<keyword evidence="7" id="KW-0456">Lyase</keyword>
<organism evidence="10 11">
    <name type="scientific">Cohaesibacter marisflavi</name>
    <dbReference type="NCBI Taxonomy" id="655353"/>
    <lineage>
        <taxon>Bacteria</taxon>
        <taxon>Pseudomonadati</taxon>
        <taxon>Pseudomonadota</taxon>
        <taxon>Alphaproteobacteria</taxon>
        <taxon>Hyphomicrobiales</taxon>
        <taxon>Cohaesibacteraceae</taxon>
    </lineage>
</organism>
<feature type="binding site" evidence="9">
    <location>
        <begin position="94"/>
        <end position="97"/>
    </location>
    <ligand>
        <name>substrate</name>
    </ligand>
</feature>
<feature type="binding site" evidence="9">
    <location>
        <position position="116"/>
    </location>
    <ligand>
        <name>substrate</name>
    </ligand>
</feature>
<comment type="similarity">
    <text evidence="8">Belongs to the LigK/PcmE family.</text>
</comment>
<evidence type="ECO:0000256" key="2">
    <source>
        <dbReference type="ARBA" id="ARBA00001946"/>
    </source>
</evidence>
<dbReference type="Proteomes" id="UP000199236">
    <property type="component" value="Unassembled WGS sequence"/>
</dbReference>
<dbReference type="GO" id="GO:0019336">
    <property type="term" value="P:phenol-containing compound catabolic process"/>
    <property type="evidence" value="ECO:0007669"/>
    <property type="project" value="UniProtKB-ARBA"/>
</dbReference>
<comment type="subunit">
    <text evidence="3">Homohexamer.</text>
</comment>
<evidence type="ECO:0000313" key="11">
    <source>
        <dbReference type="Proteomes" id="UP000199236"/>
    </source>
</evidence>
<evidence type="ECO:0000256" key="6">
    <source>
        <dbReference type="ARBA" id="ARBA00022842"/>
    </source>
</evidence>
<accession>A0A1I5M2V0</accession>
<name>A0A1I5M2V0_9HYPH</name>
<dbReference type="GO" id="GO:0046872">
    <property type="term" value="F:metal ion binding"/>
    <property type="evidence" value="ECO:0007669"/>
    <property type="project" value="UniProtKB-KW"/>
</dbReference>
<keyword evidence="11" id="KW-1185">Reference proteome</keyword>
<protein>
    <recommendedName>
        <fullName evidence="4">4-hydroxy-4-methyl-2-oxoglutarate aldolase</fullName>
        <ecNumber evidence="4">4.1.3.17</ecNumber>
    </recommendedName>
</protein>
<dbReference type="FunFam" id="3.50.30.40:FF:000002">
    <property type="entry name" value="4-carboxy-4-hydroxy-2-oxoadipate aldolase/oxaloacetate decarboxylase"/>
    <property type="match status" value="1"/>
</dbReference>
<dbReference type="NCBIfam" id="NF006731">
    <property type="entry name" value="PRK09262.1"/>
    <property type="match status" value="1"/>
</dbReference>
<keyword evidence="6 9" id="KW-0460">Magnesium</keyword>
<proteinExistence type="inferred from homology"/>
<dbReference type="InterPro" id="IPR005493">
    <property type="entry name" value="RraA/RraA-like"/>
</dbReference>
<dbReference type="Gene3D" id="3.50.30.40">
    <property type="entry name" value="Ribonuclease E inhibitor RraA/RraA-like"/>
    <property type="match status" value="1"/>
</dbReference>
<keyword evidence="5 9" id="KW-0479">Metal-binding</keyword>
<evidence type="ECO:0000313" key="10">
    <source>
        <dbReference type="EMBL" id="SFP03968.1"/>
    </source>
</evidence>
<reference evidence="10 11" key="1">
    <citation type="submission" date="2016-10" db="EMBL/GenBank/DDBJ databases">
        <authorList>
            <person name="de Groot N.N."/>
        </authorList>
    </citation>
    <scope>NUCLEOTIDE SEQUENCE [LARGE SCALE GENOMIC DNA]</scope>
    <source>
        <strain evidence="10 11">CGMCC 1.9157</strain>
    </source>
</reference>
<dbReference type="PANTHER" id="PTHR33254">
    <property type="entry name" value="4-HYDROXY-4-METHYL-2-OXOGLUTARATE ALDOLASE 3-RELATED"/>
    <property type="match status" value="1"/>
</dbReference>
<dbReference type="Pfam" id="PF03737">
    <property type="entry name" value="RraA-like"/>
    <property type="match status" value="1"/>
</dbReference>